<accession>A0ABY5E285</accession>
<keyword evidence="2" id="KW-1185">Reference proteome</keyword>
<reference evidence="1" key="1">
    <citation type="submission" date="2022-07" db="EMBL/GenBank/DDBJ databases">
        <title>Arcobacter roscoffensis sp. nov., a marine bacterium isolated from coastal seawater collected from Roscoff, France.</title>
        <authorList>
            <person name="Pascual J."/>
            <person name="Lepeaux C."/>
            <person name="Methner A."/>
            <person name="Overmann J."/>
        </authorList>
    </citation>
    <scope>NUCLEOTIDE SEQUENCE</scope>
    <source>
        <strain evidence="1">ARW1-2F2</strain>
    </source>
</reference>
<dbReference type="RefSeq" id="WP_254576482.1">
    <property type="nucleotide sequence ID" value="NZ_CP100595.1"/>
</dbReference>
<dbReference type="Proteomes" id="UP001060012">
    <property type="component" value="Chromosome"/>
</dbReference>
<name>A0ABY5E285_9BACT</name>
<evidence type="ECO:0000313" key="2">
    <source>
        <dbReference type="Proteomes" id="UP001060012"/>
    </source>
</evidence>
<organism evidence="1 2">
    <name type="scientific">Arcobacter roscoffensis</name>
    <dbReference type="NCBI Taxonomy" id="2961520"/>
    <lineage>
        <taxon>Bacteria</taxon>
        <taxon>Pseudomonadati</taxon>
        <taxon>Campylobacterota</taxon>
        <taxon>Epsilonproteobacteria</taxon>
        <taxon>Campylobacterales</taxon>
        <taxon>Arcobacteraceae</taxon>
        <taxon>Arcobacter</taxon>
    </lineage>
</organism>
<evidence type="ECO:0000313" key="1">
    <source>
        <dbReference type="EMBL" id="UTJ06302.1"/>
    </source>
</evidence>
<dbReference type="EMBL" id="CP100595">
    <property type="protein sequence ID" value="UTJ06302.1"/>
    <property type="molecule type" value="Genomic_DNA"/>
</dbReference>
<protein>
    <submittedName>
        <fullName evidence="1">Uncharacterized protein</fullName>
    </submittedName>
</protein>
<proteinExistence type="predicted"/>
<sequence length="90" mass="10063">MRAIHIIQNDPDTPNEKDNVNVKLVGVDTDVTEGESATYKVTLTDDAGQPVVTTEDLTVDFTYTYTTAEGEDITEDCRSKQFQKVQVKHQ</sequence>
<gene>
    <name evidence="1" type="ORF">NJU99_13760</name>
</gene>